<reference evidence="4 5" key="1">
    <citation type="submission" date="2023-12" db="EMBL/GenBank/DDBJ databases">
        <title>Characterization of antibiotic resistance in Aeromonas spp. in hospital effluent.</title>
        <authorList>
            <person name="Negoseki B.R.S."/>
            <person name="Krul D."/>
            <person name="Siqueira A.C."/>
            <person name="Almeida M."/>
            <person name="Mesa D."/>
            <person name="Conte D."/>
            <person name="Dalla-Costa L.M."/>
        </authorList>
    </citation>
    <scope>NUCLEOTIDE SEQUENCE [LARGE SCALE GENOMIC DNA]</scope>
    <source>
        <strain evidence="4 5">36v</strain>
    </source>
</reference>
<dbReference type="Proteomes" id="UP001304847">
    <property type="component" value="Unassembled WGS sequence"/>
</dbReference>
<evidence type="ECO:0000313" key="4">
    <source>
        <dbReference type="EMBL" id="MEA9437774.1"/>
    </source>
</evidence>
<dbReference type="PANTHER" id="PTHR21461:SF69">
    <property type="entry name" value="GLYCOSYLTRANSFERASE FAMILY 92 PROTEIN"/>
    <property type="match status" value="1"/>
</dbReference>
<keyword evidence="5" id="KW-1185">Reference proteome</keyword>
<sequence>MKPALHPDYQLEKKLNLYIAAIIKDEYSGLLEWIAYHRVLGVTGFMIADNGSRDGSTELLASLARLGIVSTFEQPNLDNQKPQLPAYERILRSCPPEVDLLAFIDADEFLLPLTDELGLTGFLASRFQDESVSALALNWSNFGSNGELFAEDGLVTERFTKRAPQSFNVHHNFKSVVRPQRVNRFHNPHYADLRYGRYVDALGNDVILHPKHGNGVSAEVLWSGVRVNHYAVKSLEEFLLGKHLRGSAATANRVKHKAYFKAHDRNDETCLLAAALAPRVKAEMAALNERLAALPADGSPSGRSWLGARMKKWMG</sequence>
<evidence type="ECO:0000256" key="1">
    <source>
        <dbReference type="ARBA" id="ARBA00004167"/>
    </source>
</evidence>
<evidence type="ECO:0000256" key="2">
    <source>
        <dbReference type="ARBA" id="ARBA00022692"/>
    </source>
</evidence>
<dbReference type="PANTHER" id="PTHR21461">
    <property type="entry name" value="GLYCOSYLTRANSFERASE FAMILY 92 PROTEIN"/>
    <property type="match status" value="1"/>
</dbReference>
<organism evidence="4 5">
    <name type="scientific">Aeromonas caviae</name>
    <name type="common">Aeromonas punctata</name>
    <dbReference type="NCBI Taxonomy" id="648"/>
    <lineage>
        <taxon>Bacteria</taxon>
        <taxon>Pseudomonadati</taxon>
        <taxon>Pseudomonadota</taxon>
        <taxon>Gammaproteobacteria</taxon>
        <taxon>Aeromonadales</taxon>
        <taxon>Aeromonadaceae</taxon>
        <taxon>Aeromonas</taxon>
    </lineage>
</organism>
<comment type="caution">
    <text evidence="4">The sequence shown here is derived from an EMBL/GenBank/DDBJ whole genome shotgun (WGS) entry which is preliminary data.</text>
</comment>
<name>A0ABU5WA99_AERCA</name>
<keyword evidence="2" id="KW-0812">Transmembrane</keyword>
<gene>
    <name evidence="4" type="ORF">VCX44_18685</name>
</gene>
<proteinExistence type="predicted"/>
<keyword evidence="3" id="KW-0472">Membrane</keyword>
<keyword evidence="3" id="KW-1133">Transmembrane helix</keyword>
<protein>
    <submittedName>
        <fullName evidence="4">Glycosyltransferase family 2 protein</fullName>
    </submittedName>
</protein>
<dbReference type="RefSeq" id="WP_323580890.1">
    <property type="nucleotide sequence ID" value="NZ_JAYGOJ010000134.1"/>
</dbReference>
<dbReference type="CDD" id="cd00761">
    <property type="entry name" value="Glyco_tranf_GTA_type"/>
    <property type="match status" value="1"/>
</dbReference>
<evidence type="ECO:0000313" key="5">
    <source>
        <dbReference type="Proteomes" id="UP001304847"/>
    </source>
</evidence>
<accession>A0ABU5WA99</accession>
<comment type="subcellular location">
    <subcellularLocation>
        <location evidence="1">Membrane</location>
        <topology evidence="1">Single-pass membrane protein</topology>
    </subcellularLocation>
</comment>
<dbReference type="Pfam" id="PF13704">
    <property type="entry name" value="Glyco_tranf_2_4"/>
    <property type="match status" value="1"/>
</dbReference>
<evidence type="ECO:0000256" key="3">
    <source>
        <dbReference type="ARBA" id="ARBA00022989"/>
    </source>
</evidence>
<dbReference type="EMBL" id="JAYGOJ010000134">
    <property type="protein sequence ID" value="MEA9437774.1"/>
    <property type="molecule type" value="Genomic_DNA"/>
</dbReference>